<evidence type="ECO:0000256" key="1">
    <source>
        <dbReference type="SAM" id="Phobius"/>
    </source>
</evidence>
<name>A0A5R8PFC6_9NOCA</name>
<proteinExistence type="predicted"/>
<keyword evidence="1" id="KW-1133">Transmembrane helix</keyword>
<evidence type="ECO:0000313" key="3">
    <source>
        <dbReference type="Proteomes" id="UP000308349"/>
    </source>
</evidence>
<keyword evidence="1" id="KW-0812">Transmembrane</keyword>
<evidence type="ECO:0000313" key="2">
    <source>
        <dbReference type="EMBL" id="TLG12480.1"/>
    </source>
</evidence>
<feature type="transmembrane region" description="Helical" evidence="1">
    <location>
        <begin position="12"/>
        <end position="33"/>
    </location>
</feature>
<dbReference type="EMBL" id="VBUU01000008">
    <property type="protein sequence ID" value="TLG12480.1"/>
    <property type="molecule type" value="Genomic_DNA"/>
</dbReference>
<organism evidence="2 3">
    <name type="scientific">Nocardia cyriacigeorgica</name>
    <dbReference type="NCBI Taxonomy" id="135487"/>
    <lineage>
        <taxon>Bacteria</taxon>
        <taxon>Bacillati</taxon>
        <taxon>Actinomycetota</taxon>
        <taxon>Actinomycetes</taxon>
        <taxon>Mycobacteriales</taxon>
        <taxon>Nocardiaceae</taxon>
        <taxon>Nocardia</taxon>
    </lineage>
</organism>
<feature type="non-terminal residue" evidence="2">
    <location>
        <position position="237"/>
    </location>
</feature>
<accession>A0A5R8PFC6</accession>
<feature type="transmembrane region" description="Helical" evidence="1">
    <location>
        <begin position="40"/>
        <end position="63"/>
    </location>
</feature>
<protein>
    <submittedName>
        <fullName evidence="2">Competence protein ComEC</fullName>
    </submittedName>
</protein>
<gene>
    <name evidence="2" type="ORF">FEK35_10475</name>
</gene>
<sequence>MLVLGAGWRVGVMVAVGATVAAIGLWVGLMWAVAHRRERWRAVAVVALGAVVLGAGFAVAAAWREHRVQTHPLRAVSAGMSVRVVVSPDDDPKPVRGATFGGERTWLVRASMREYQRGSTIVRGGGAVVILATGSSWAKLPPGQPVEFRARVSAPRFRDLTVATLHALGDPATAGPLPWWQRLAGSVRADLVAASAAALPAGAAGSLPALVVGDTSALSDDVRRDFETAGLTHLTVV</sequence>
<reference evidence="2 3" key="1">
    <citation type="submission" date="2019-05" db="EMBL/GenBank/DDBJ databases">
        <title>Genomes sequences of two Nocardia cyriacigeorgica environmental isolates, type strains Nocardia asteroides ATCC 19247 and Nocardia cyriacigeorgica DSM 44484.</title>
        <authorList>
            <person name="Vautrin F."/>
            <person name="Bergeron E."/>
            <person name="Dubost A."/>
            <person name="Abrouk D."/>
            <person name="Rodriguez Nava V."/>
            <person name="Pujic P."/>
        </authorList>
    </citation>
    <scope>NUCLEOTIDE SEQUENCE [LARGE SCALE GENOMIC DNA]</scope>
    <source>
        <strain evidence="2 3">EML 1456</strain>
    </source>
</reference>
<dbReference type="Proteomes" id="UP000308349">
    <property type="component" value="Unassembled WGS sequence"/>
</dbReference>
<keyword evidence="1" id="KW-0472">Membrane</keyword>
<dbReference type="AlphaFoldDB" id="A0A5R8PFC6"/>
<comment type="caution">
    <text evidence="2">The sequence shown here is derived from an EMBL/GenBank/DDBJ whole genome shotgun (WGS) entry which is preliminary data.</text>
</comment>